<evidence type="ECO:0000256" key="1">
    <source>
        <dbReference type="SAM" id="MobiDB-lite"/>
    </source>
</evidence>
<dbReference type="AlphaFoldDB" id="A0AAD5YW29"/>
<keyword evidence="3" id="KW-1185">Reference proteome</keyword>
<reference evidence="2" key="1">
    <citation type="submission" date="2022-07" db="EMBL/GenBank/DDBJ databases">
        <title>Genome Sequence of Leucocoprinus birnbaumii.</title>
        <authorList>
            <person name="Buettner E."/>
        </authorList>
    </citation>
    <scope>NUCLEOTIDE SEQUENCE</scope>
    <source>
        <strain evidence="2">VT141</strain>
    </source>
</reference>
<comment type="caution">
    <text evidence="2">The sequence shown here is derived from an EMBL/GenBank/DDBJ whole genome shotgun (WGS) entry which is preliminary data.</text>
</comment>
<gene>
    <name evidence="2" type="ORF">NP233_g6112</name>
</gene>
<sequence length="188" mass="21277">MMPVPSDRLGHDSTELEALVPAYLLLCRQLDSVLGYNEPFTMALSDFNLDQEFYQFLNPPLNYPYKFLRVDGHPIANSWPKIGADFYKLLDSRRAKWTSIDPVSFANAGEKTPFCKLLIWISVKHKTLIFDDAVVATNAVKDILRIRLPQYEVAFRESEVTQSAGPKLLSFTPSSTPSPNIANLSRPR</sequence>
<accession>A0AAD5YW29</accession>
<protein>
    <submittedName>
        <fullName evidence="2">Uncharacterized protein</fullName>
    </submittedName>
</protein>
<evidence type="ECO:0000313" key="2">
    <source>
        <dbReference type="EMBL" id="KAJ3567822.1"/>
    </source>
</evidence>
<evidence type="ECO:0000313" key="3">
    <source>
        <dbReference type="Proteomes" id="UP001213000"/>
    </source>
</evidence>
<proteinExistence type="predicted"/>
<feature type="region of interest" description="Disordered" evidence="1">
    <location>
        <begin position="166"/>
        <end position="188"/>
    </location>
</feature>
<dbReference type="EMBL" id="JANIEX010000385">
    <property type="protein sequence ID" value="KAJ3567822.1"/>
    <property type="molecule type" value="Genomic_DNA"/>
</dbReference>
<dbReference type="Proteomes" id="UP001213000">
    <property type="component" value="Unassembled WGS sequence"/>
</dbReference>
<name>A0AAD5YW29_9AGAR</name>
<organism evidence="2 3">
    <name type="scientific">Leucocoprinus birnbaumii</name>
    <dbReference type="NCBI Taxonomy" id="56174"/>
    <lineage>
        <taxon>Eukaryota</taxon>
        <taxon>Fungi</taxon>
        <taxon>Dikarya</taxon>
        <taxon>Basidiomycota</taxon>
        <taxon>Agaricomycotina</taxon>
        <taxon>Agaricomycetes</taxon>
        <taxon>Agaricomycetidae</taxon>
        <taxon>Agaricales</taxon>
        <taxon>Agaricineae</taxon>
        <taxon>Agaricaceae</taxon>
        <taxon>Leucocoprinus</taxon>
    </lineage>
</organism>